<protein>
    <submittedName>
        <fullName evidence="1">Four helix bundle protein</fullName>
    </submittedName>
</protein>
<dbReference type="AlphaFoldDB" id="A0A1G1Z7Z5"/>
<organism evidence="1 2">
    <name type="scientific">Candidatus Colwellbacteria bacterium RIFCSPLOWO2_01_FULL_48_10</name>
    <dbReference type="NCBI Taxonomy" id="1797690"/>
    <lineage>
        <taxon>Bacteria</taxon>
        <taxon>Candidatus Colwelliibacteriota</taxon>
    </lineage>
</organism>
<dbReference type="PANTHER" id="PTHR38471:SF2">
    <property type="entry name" value="FOUR HELIX BUNDLE PROTEIN"/>
    <property type="match status" value="1"/>
</dbReference>
<dbReference type="NCBIfam" id="TIGR02436">
    <property type="entry name" value="four helix bundle protein"/>
    <property type="match status" value="1"/>
</dbReference>
<comment type="caution">
    <text evidence="1">The sequence shown here is derived from an EMBL/GenBank/DDBJ whole genome shotgun (WGS) entry which is preliminary data.</text>
</comment>
<evidence type="ECO:0000313" key="1">
    <source>
        <dbReference type="EMBL" id="OGY59767.1"/>
    </source>
</evidence>
<dbReference type="PANTHER" id="PTHR38471">
    <property type="entry name" value="FOUR HELIX BUNDLE PROTEIN"/>
    <property type="match status" value="1"/>
</dbReference>
<dbReference type="NCBIfam" id="NF008912">
    <property type="entry name" value="PRK12275.1-6"/>
    <property type="match status" value="1"/>
</dbReference>
<dbReference type="EMBL" id="MHIY01000016">
    <property type="protein sequence ID" value="OGY59767.1"/>
    <property type="molecule type" value="Genomic_DNA"/>
</dbReference>
<dbReference type="InterPro" id="IPR036583">
    <property type="entry name" value="23S_rRNA_IVS_sf"/>
</dbReference>
<dbReference type="SUPFAM" id="SSF158446">
    <property type="entry name" value="IVS-encoded protein-like"/>
    <property type="match status" value="1"/>
</dbReference>
<proteinExistence type="predicted"/>
<sequence length="115" mass="13255">MRNFKELLVWQKSIKLVTHVYKVTKDFPDEEKYGLINQMRRSTVSIPSNIAEGHMRNTNKDFGQFLAIAQGSCAELETQIIIAHSLNYIDKDKNQRLVSEVDEIAKMLSSLRSKL</sequence>
<dbReference type="Pfam" id="PF05635">
    <property type="entry name" value="23S_rRNA_IVP"/>
    <property type="match status" value="1"/>
</dbReference>
<gene>
    <name evidence="1" type="ORF">A3B23_03605</name>
</gene>
<dbReference type="STRING" id="1797690.A3B23_03605"/>
<dbReference type="InterPro" id="IPR012657">
    <property type="entry name" value="23S_rRNA-intervening_sequence"/>
</dbReference>
<accession>A0A1G1Z7Z5</accession>
<dbReference type="Proteomes" id="UP000178744">
    <property type="component" value="Unassembled WGS sequence"/>
</dbReference>
<reference evidence="1 2" key="1">
    <citation type="journal article" date="2016" name="Nat. Commun.">
        <title>Thousands of microbial genomes shed light on interconnected biogeochemical processes in an aquifer system.</title>
        <authorList>
            <person name="Anantharaman K."/>
            <person name="Brown C.T."/>
            <person name="Hug L.A."/>
            <person name="Sharon I."/>
            <person name="Castelle C.J."/>
            <person name="Probst A.J."/>
            <person name="Thomas B.C."/>
            <person name="Singh A."/>
            <person name="Wilkins M.J."/>
            <person name="Karaoz U."/>
            <person name="Brodie E.L."/>
            <person name="Williams K.H."/>
            <person name="Hubbard S.S."/>
            <person name="Banfield J.F."/>
        </authorList>
    </citation>
    <scope>NUCLEOTIDE SEQUENCE [LARGE SCALE GENOMIC DNA]</scope>
</reference>
<dbReference type="Gene3D" id="1.20.1440.60">
    <property type="entry name" value="23S rRNA-intervening sequence"/>
    <property type="match status" value="1"/>
</dbReference>
<name>A0A1G1Z7Z5_9BACT</name>
<evidence type="ECO:0000313" key="2">
    <source>
        <dbReference type="Proteomes" id="UP000178744"/>
    </source>
</evidence>
<dbReference type="NCBIfam" id="NF008911">
    <property type="entry name" value="PRK12275.1-2"/>
    <property type="match status" value="1"/>
</dbReference>
<dbReference type="CDD" id="cd16377">
    <property type="entry name" value="23S_rRNA_IVP_like"/>
    <property type="match status" value="1"/>
</dbReference>